<organism evidence="5 6">
    <name type="scientific">Caulobacter segnis</name>
    <dbReference type="NCBI Taxonomy" id="88688"/>
    <lineage>
        <taxon>Bacteria</taxon>
        <taxon>Pseudomonadati</taxon>
        <taxon>Pseudomonadota</taxon>
        <taxon>Alphaproteobacteria</taxon>
        <taxon>Caulobacterales</taxon>
        <taxon>Caulobacteraceae</taxon>
        <taxon>Caulobacter</taxon>
    </lineage>
</organism>
<proteinExistence type="predicted"/>
<gene>
    <name evidence="5" type="ORF">MZV50_25585</name>
</gene>
<evidence type="ECO:0000256" key="3">
    <source>
        <dbReference type="ARBA" id="ARBA00023163"/>
    </source>
</evidence>
<keyword evidence="2" id="KW-0238">DNA-binding</keyword>
<evidence type="ECO:0000259" key="4">
    <source>
        <dbReference type="PROSITE" id="PS50949"/>
    </source>
</evidence>
<keyword evidence="3" id="KW-0804">Transcription</keyword>
<evidence type="ECO:0000313" key="6">
    <source>
        <dbReference type="Proteomes" id="UP001057520"/>
    </source>
</evidence>
<reference evidence="5 6" key="1">
    <citation type="submission" date="2022-04" db="EMBL/GenBank/DDBJ databases">
        <title>Genome sequence of soybean root-associated Caulobacter segnis RL271.</title>
        <authorList>
            <person name="Longley R."/>
            <person name="Bonito G."/>
            <person name="Trigodet F."/>
            <person name="Crosson S."/>
            <person name="Fiebig A."/>
        </authorList>
    </citation>
    <scope>NUCLEOTIDE SEQUENCE [LARGE SCALE GENOMIC DNA]</scope>
    <source>
        <strain evidence="5 6">RL271</strain>
    </source>
</reference>
<dbReference type="PROSITE" id="PS50949">
    <property type="entry name" value="HTH_GNTR"/>
    <property type="match status" value="1"/>
</dbReference>
<dbReference type="SMART" id="SM00895">
    <property type="entry name" value="FCD"/>
    <property type="match status" value="1"/>
</dbReference>
<dbReference type="PRINTS" id="PR00035">
    <property type="entry name" value="HTHGNTR"/>
</dbReference>
<evidence type="ECO:0000313" key="5">
    <source>
        <dbReference type="EMBL" id="USQ95869.1"/>
    </source>
</evidence>
<dbReference type="EMBL" id="CP096040">
    <property type="protein sequence ID" value="USQ95869.1"/>
    <property type="molecule type" value="Genomic_DNA"/>
</dbReference>
<dbReference type="Gene3D" id="1.20.120.530">
    <property type="entry name" value="GntR ligand-binding domain-like"/>
    <property type="match status" value="1"/>
</dbReference>
<dbReference type="InterPro" id="IPR008920">
    <property type="entry name" value="TF_FadR/GntR_C"/>
</dbReference>
<dbReference type="PANTHER" id="PTHR43537">
    <property type="entry name" value="TRANSCRIPTIONAL REGULATOR, GNTR FAMILY"/>
    <property type="match status" value="1"/>
</dbReference>
<keyword evidence="1" id="KW-0805">Transcription regulation</keyword>
<dbReference type="Gene3D" id="1.10.10.10">
    <property type="entry name" value="Winged helix-like DNA-binding domain superfamily/Winged helix DNA-binding domain"/>
    <property type="match status" value="1"/>
</dbReference>
<dbReference type="InterPro" id="IPR036388">
    <property type="entry name" value="WH-like_DNA-bd_sf"/>
</dbReference>
<dbReference type="Pfam" id="PF07729">
    <property type="entry name" value="FCD"/>
    <property type="match status" value="1"/>
</dbReference>
<dbReference type="Pfam" id="PF00392">
    <property type="entry name" value="GntR"/>
    <property type="match status" value="1"/>
</dbReference>
<dbReference type="InterPro" id="IPR011711">
    <property type="entry name" value="GntR_C"/>
</dbReference>
<protein>
    <submittedName>
        <fullName evidence="5">FadR family transcriptional regulator</fullName>
    </submittedName>
</protein>
<dbReference type="SUPFAM" id="SSF46785">
    <property type="entry name" value="Winged helix' DNA-binding domain"/>
    <property type="match status" value="1"/>
</dbReference>
<dbReference type="CDD" id="cd07377">
    <property type="entry name" value="WHTH_GntR"/>
    <property type="match status" value="1"/>
</dbReference>
<accession>A0ABY4ZTA9</accession>
<sequence length="245" mass="27610">MDRRYKEVAKQIIELIESGEFAPGSRLPGERELAERLGVSRVTVREAEIALEAQGYIAVKTGSGVYVRPRRPADLSPLTEVDAFELTTVRAVVEAESAALAALNMPSESLVLLEETMRVMAGNDEAAEEADERFHLLIAENSGSPIIEHFVRTLWRMRNEAPRVVQVYSNVCKSGFEDRIEEHRAVYDAIRNRDPNAARLAMREHFSRLFEAMLAAEETEAIVQLRRKALQHRDRFKLSVQHGAA</sequence>
<evidence type="ECO:0000256" key="1">
    <source>
        <dbReference type="ARBA" id="ARBA00023015"/>
    </source>
</evidence>
<evidence type="ECO:0000256" key="2">
    <source>
        <dbReference type="ARBA" id="ARBA00023125"/>
    </source>
</evidence>
<dbReference type="SMART" id="SM00345">
    <property type="entry name" value="HTH_GNTR"/>
    <property type="match status" value="1"/>
</dbReference>
<dbReference type="Proteomes" id="UP001057520">
    <property type="component" value="Chromosome"/>
</dbReference>
<feature type="domain" description="HTH gntR-type" evidence="4">
    <location>
        <begin position="2"/>
        <end position="70"/>
    </location>
</feature>
<keyword evidence="6" id="KW-1185">Reference proteome</keyword>
<dbReference type="InterPro" id="IPR036390">
    <property type="entry name" value="WH_DNA-bd_sf"/>
</dbReference>
<dbReference type="PANTHER" id="PTHR43537:SF5">
    <property type="entry name" value="UXU OPERON TRANSCRIPTIONAL REGULATOR"/>
    <property type="match status" value="1"/>
</dbReference>
<name>A0ABY4ZTA9_9CAUL</name>
<dbReference type="InterPro" id="IPR000524">
    <property type="entry name" value="Tscrpt_reg_HTH_GntR"/>
</dbReference>
<dbReference type="SUPFAM" id="SSF48008">
    <property type="entry name" value="GntR ligand-binding domain-like"/>
    <property type="match status" value="1"/>
</dbReference>